<protein>
    <submittedName>
        <fullName evidence="1">Putative amino acid ABC transporter, permease protein</fullName>
    </submittedName>
</protein>
<evidence type="ECO:0000313" key="1">
    <source>
        <dbReference type="EMBL" id="KPU62078.1"/>
    </source>
</evidence>
<reference evidence="1 2" key="1">
    <citation type="submission" date="2015-09" db="EMBL/GenBank/DDBJ databases">
        <authorList>
            <person name="Jackson K.R."/>
            <person name="Lunt B.L."/>
            <person name="Fisher J.N.B."/>
            <person name="Gardner A.V."/>
            <person name="Bailey M.E."/>
            <person name="Deus L.M."/>
            <person name="Earl A.S."/>
            <person name="Gibby P.D."/>
            <person name="Hartmann K.A."/>
            <person name="Liu J.E."/>
            <person name="Manci A.M."/>
            <person name="Nielsen D.A."/>
            <person name="Solomon M.B."/>
            <person name="Breakwell D.P."/>
            <person name="Burnett S.H."/>
            <person name="Grose J.H."/>
        </authorList>
    </citation>
    <scope>NUCLEOTIDE SEQUENCE [LARGE SCALE GENOMIC DNA]</scope>
    <source>
        <strain evidence="1 2">S613</strain>
    </source>
</reference>
<name>A0A0P8XNC5_PSEFL</name>
<proteinExistence type="predicted"/>
<dbReference type="Proteomes" id="UP000050349">
    <property type="component" value="Unassembled WGS sequence"/>
</dbReference>
<comment type="caution">
    <text evidence="1">The sequence shown here is derived from an EMBL/GenBank/DDBJ whole genome shotgun (WGS) entry which is preliminary data.</text>
</comment>
<dbReference type="AlphaFoldDB" id="A0A0P8XNC5"/>
<dbReference type="EMBL" id="LJXB01000035">
    <property type="protein sequence ID" value="KPU62078.1"/>
    <property type="molecule type" value="Genomic_DNA"/>
</dbReference>
<accession>A0A0P8XNC5</accession>
<sequence length="228" mass="25069">MVAQCLNLHRLFGVDPVVHCPGFIQVLLTLARTVLHLPVSGDAALYPVADLLHRDLQPGCSSCTTGARCILSRRDELHHPCVCAEHLRLHHGDFRRSNSQHGPWRSRSCEGLWPDGLEALCLRDHAIGATPLVAVLQQRSNSDAAFDHRGLHCNRPGHSESCSRRQLGDLSDLSIVRCYRADLPDGYLRAGRSVSHRRAPLAGLPWSGSLGLSTPYGRSLGLGFCRRL</sequence>
<gene>
    <name evidence="1" type="ORF">AN403_6091</name>
</gene>
<evidence type="ECO:0000313" key="2">
    <source>
        <dbReference type="Proteomes" id="UP000050349"/>
    </source>
</evidence>
<organism evidence="1 2">
    <name type="scientific">Pseudomonas fluorescens</name>
    <dbReference type="NCBI Taxonomy" id="294"/>
    <lineage>
        <taxon>Bacteria</taxon>
        <taxon>Pseudomonadati</taxon>
        <taxon>Pseudomonadota</taxon>
        <taxon>Gammaproteobacteria</taxon>
        <taxon>Pseudomonadales</taxon>
        <taxon>Pseudomonadaceae</taxon>
        <taxon>Pseudomonas</taxon>
    </lineage>
</organism>